<dbReference type="PANTHER" id="PTHR39463">
    <property type="entry name" value="MEDUSA"/>
    <property type="match status" value="1"/>
</dbReference>
<evidence type="ECO:0000313" key="3">
    <source>
        <dbReference type="EMBL" id="EGW31355.1"/>
    </source>
</evidence>
<dbReference type="InterPro" id="IPR055509">
    <property type="entry name" value="DUF7082"/>
</dbReference>
<dbReference type="OrthoDB" id="1751210at2759"/>
<dbReference type="eggNOG" id="ENOG502QTDM">
    <property type="taxonomic scope" value="Eukaryota"/>
</dbReference>
<name>G3ART8_SPAPN</name>
<dbReference type="EMBL" id="GL996503">
    <property type="protein sequence ID" value="EGW31355.1"/>
    <property type="molecule type" value="Genomic_DNA"/>
</dbReference>
<dbReference type="GeneID" id="18871548"/>
<dbReference type="Proteomes" id="UP000000709">
    <property type="component" value="Unassembled WGS sequence"/>
</dbReference>
<dbReference type="Pfam" id="PF23305">
    <property type="entry name" value="DUF7082"/>
    <property type="match status" value="1"/>
</dbReference>
<dbReference type="KEGG" id="spaa:SPAPADRAFT_51373"/>
<dbReference type="RefSeq" id="XP_007376133.1">
    <property type="nucleotide sequence ID" value="XM_007376071.1"/>
</dbReference>
<feature type="compositionally biased region" description="Polar residues" evidence="1">
    <location>
        <begin position="30"/>
        <end position="54"/>
    </location>
</feature>
<dbReference type="HOGENOM" id="CLU_516967_0_0_1"/>
<feature type="compositionally biased region" description="Basic and acidic residues" evidence="1">
    <location>
        <begin position="7"/>
        <end position="23"/>
    </location>
</feature>
<dbReference type="InParanoid" id="G3ART8"/>
<feature type="region of interest" description="Disordered" evidence="1">
    <location>
        <begin position="1"/>
        <end position="68"/>
    </location>
</feature>
<evidence type="ECO:0000256" key="1">
    <source>
        <dbReference type="SAM" id="MobiDB-lite"/>
    </source>
</evidence>
<reference evidence="3 4" key="1">
    <citation type="journal article" date="2011" name="Proc. Natl. Acad. Sci. U.S.A.">
        <title>Comparative genomics of xylose-fermenting fungi for enhanced biofuel production.</title>
        <authorList>
            <person name="Wohlbach D.J."/>
            <person name="Kuo A."/>
            <person name="Sato T.K."/>
            <person name="Potts K.M."/>
            <person name="Salamov A.A."/>
            <person name="LaButti K.M."/>
            <person name="Sun H."/>
            <person name="Clum A."/>
            <person name="Pangilinan J.L."/>
            <person name="Lindquist E.A."/>
            <person name="Lucas S."/>
            <person name="Lapidus A."/>
            <person name="Jin M."/>
            <person name="Gunawan C."/>
            <person name="Balan V."/>
            <person name="Dale B.E."/>
            <person name="Jeffries T.W."/>
            <person name="Zinkel R."/>
            <person name="Barry K.W."/>
            <person name="Grigoriev I.V."/>
            <person name="Gasch A.P."/>
        </authorList>
    </citation>
    <scope>NUCLEOTIDE SEQUENCE [LARGE SCALE GENOMIC DNA]</scope>
    <source>
        <strain evidence="4">NRRL Y-27907 / 11-Y1</strain>
    </source>
</reference>
<dbReference type="GO" id="GO:0005634">
    <property type="term" value="C:nucleus"/>
    <property type="evidence" value="ECO:0007669"/>
    <property type="project" value="TreeGrafter"/>
</dbReference>
<evidence type="ECO:0000313" key="4">
    <source>
        <dbReference type="Proteomes" id="UP000000709"/>
    </source>
</evidence>
<dbReference type="PANTHER" id="PTHR39463:SF1">
    <property type="entry name" value="MEDUSA"/>
    <property type="match status" value="1"/>
</dbReference>
<proteinExistence type="predicted"/>
<dbReference type="AlphaFoldDB" id="G3ART8"/>
<sequence>MNHRINKRELKAGGKEDNVDDFHGSPLLHSENNPSSHQLPARSPQQQLSCNTQDPKPHRVHPSRHQQPLGLRYIRQVSGPLNPSMGVNLRFSHDLNTMTQNWTREEFASSRRLVKFEFHDSENAIQTVSFQPVTSQASDNSGPIISCIYWKEKDRHIATSVDIILILEYLVNQSFGIEEKNRIRRNLQSLKPTTVSRSNKEDCDFFNLIMSMENPRPRNIEKDLKVFNWGDLGKAIAKVMSKYSVISPHGQIPLDSQNHSNSRFGKNYDLVHVIPNSPSMINNDSMLACDRPIQPTNPMLGNSYERQAPQFQYHGSNVPLQIPLPPVPQQIMYPSVVTPPEHYQPFIPFQQQPNFSRFPHPPGTQVLPQPMAPPHFLQHRPQVENESVLIHTTSGDRSSSQRMNHQFVSTPMRTNYFSTQHHPISSTDINSEEYRISLGIGNDSNSSVSSCNTDFPPEENLLNKQQEKNNCDTLVCEKPPEPTVRNKLPSISQILNSDIQVTCLSLPPIETGERLPSVSKIESWKTS</sequence>
<accession>G3ART8</accession>
<protein>
    <recommendedName>
        <fullName evidence="2">DUF7082 domain-containing protein</fullName>
    </recommendedName>
</protein>
<gene>
    <name evidence="3" type="ORF">SPAPADRAFT_51373</name>
</gene>
<feature type="domain" description="DUF7082" evidence="2">
    <location>
        <begin position="87"/>
        <end position="240"/>
    </location>
</feature>
<organism evidence="4">
    <name type="scientific">Spathaspora passalidarum (strain NRRL Y-27907 / 11-Y1)</name>
    <dbReference type="NCBI Taxonomy" id="619300"/>
    <lineage>
        <taxon>Eukaryota</taxon>
        <taxon>Fungi</taxon>
        <taxon>Dikarya</taxon>
        <taxon>Ascomycota</taxon>
        <taxon>Saccharomycotina</taxon>
        <taxon>Pichiomycetes</taxon>
        <taxon>Debaryomycetaceae</taxon>
        <taxon>Spathaspora</taxon>
    </lineage>
</organism>
<keyword evidence="4" id="KW-1185">Reference proteome</keyword>
<evidence type="ECO:0000259" key="2">
    <source>
        <dbReference type="Pfam" id="PF23305"/>
    </source>
</evidence>